<gene>
    <name evidence="15" type="ordered locus">Isova_2813</name>
</gene>
<dbReference type="CDD" id="cd00075">
    <property type="entry name" value="HATPase"/>
    <property type="match status" value="1"/>
</dbReference>
<evidence type="ECO:0000256" key="2">
    <source>
        <dbReference type="ARBA" id="ARBA00004236"/>
    </source>
</evidence>
<keyword evidence="5" id="KW-0808">Transferase</keyword>
<feature type="domain" description="HAMP" evidence="14">
    <location>
        <begin position="208"/>
        <end position="260"/>
    </location>
</feature>
<dbReference type="SUPFAM" id="SSF47384">
    <property type="entry name" value="Homodimeric domain of signal transducing histidine kinase"/>
    <property type="match status" value="1"/>
</dbReference>
<feature type="transmembrane region" description="Helical" evidence="12">
    <location>
        <begin position="188"/>
        <end position="207"/>
    </location>
</feature>
<dbReference type="InterPro" id="IPR003661">
    <property type="entry name" value="HisK_dim/P_dom"/>
</dbReference>
<dbReference type="Gene3D" id="1.10.287.130">
    <property type="match status" value="1"/>
</dbReference>
<dbReference type="CDD" id="cd06225">
    <property type="entry name" value="HAMP"/>
    <property type="match status" value="1"/>
</dbReference>
<keyword evidence="7 15" id="KW-0418">Kinase</keyword>
<dbReference type="Gene3D" id="3.30.565.10">
    <property type="entry name" value="Histidine kinase-like ATPase, C-terminal domain"/>
    <property type="match status" value="1"/>
</dbReference>
<evidence type="ECO:0000259" key="13">
    <source>
        <dbReference type="PROSITE" id="PS50109"/>
    </source>
</evidence>
<keyword evidence="9" id="KW-0902">Two-component regulatory system</keyword>
<reference evidence="15 16" key="1">
    <citation type="submission" date="2011-05" db="EMBL/GenBank/DDBJ databases">
        <title>Complete sequence of Isoptericola variabilis 225.</title>
        <authorList>
            <consortium name="US DOE Joint Genome Institute"/>
            <person name="Lucas S."/>
            <person name="Han J."/>
            <person name="Lapidus A."/>
            <person name="Cheng J.-F."/>
            <person name="Goodwin L."/>
            <person name="Pitluck S."/>
            <person name="Peters L."/>
            <person name="Mikhailova N."/>
            <person name="Zeytun A."/>
            <person name="Han C."/>
            <person name="Tapia R."/>
            <person name="Land M."/>
            <person name="Hauser L."/>
            <person name="Kyrpides N."/>
            <person name="Ivanova N."/>
            <person name="Pagani I."/>
            <person name="Siebers A."/>
            <person name="Allgaier M."/>
            <person name="Thelen M."/>
            <person name="Hugenholtz P."/>
            <person name="Gladden J."/>
            <person name="Woyke T."/>
        </authorList>
    </citation>
    <scope>NUCLEOTIDE SEQUENCE [LARGE SCALE GENOMIC DNA]</scope>
    <source>
        <strain evidence="16">225</strain>
    </source>
</reference>
<dbReference type="SUPFAM" id="SSF55874">
    <property type="entry name" value="ATPase domain of HSP90 chaperone/DNA topoisomerase II/histidine kinase"/>
    <property type="match status" value="1"/>
</dbReference>
<protein>
    <recommendedName>
        <fullName evidence="3">histidine kinase</fullName>
        <ecNumber evidence="3">2.7.13.3</ecNumber>
    </recommendedName>
</protein>
<dbReference type="InterPro" id="IPR036890">
    <property type="entry name" value="HATPase_C_sf"/>
</dbReference>
<keyword evidence="10 12" id="KW-0472">Membrane</keyword>
<evidence type="ECO:0000256" key="11">
    <source>
        <dbReference type="SAM" id="MobiDB-lite"/>
    </source>
</evidence>
<dbReference type="HOGENOM" id="CLU_000445_89_6_11"/>
<dbReference type="InterPro" id="IPR036097">
    <property type="entry name" value="HisK_dim/P_sf"/>
</dbReference>
<dbReference type="SMART" id="SM00387">
    <property type="entry name" value="HATPase_c"/>
    <property type="match status" value="1"/>
</dbReference>
<dbReference type="SMART" id="SM00304">
    <property type="entry name" value="HAMP"/>
    <property type="match status" value="1"/>
</dbReference>
<dbReference type="PROSITE" id="PS50109">
    <property type="entry name" value="HIS_KIN"/>
    <property type="match status" value="1"/>
</dbReference>
<dbReference type="Pfam" id="PF00512">
    <property type="entry name" value="HisKA"/>
    <property type="match status" value="1"/>
</dbReference>
<dbReference type="Pfam" id="PF02518">
    <property type="entry name" value="HATPase_c"/>
    <property type="match status" value="1"/>
</dbReference>
<evidence type="ECO:0000256" key="8">
    <source>
        <dbReference type="ARBA" id="ARBA00022989"/>
    </source>
</evidence>
<dbReference type="Pfam" id="PF00672">
    <property type="entry name" value="HAMP"/>
    <property type="match status" value="1"/>
</dbReference>
<dbReference type="PROSITE" id="PS50885">
    <property type="entry name" value="HAMP"/>
    <property type="match status" value="1"/>
</dbReference>
<evidence type="ECO:0000256" key="12">
    <source>
        <dbReference type="SAM" id="Phobius"/>
    </source>
</evidence>
<dbReference type="GO" id="GO:0000155">
    <property type="term" value="F:phosphorelay sensor kinase activity"/>
    <property type="evidence" value="ECO:0007669"/>
    <property type="project" value="InterPro"/>
</dbReference>
<keyword evidence="16" id="KW-1185">Reference proteome</keyword>
<evidence type="ECO:0000313" key="15">
    <source>
        <dbReference type="EMBL" id="AEG45502.1"/>
    </source>
</evidence>
<feature type="region of interest" description="Disordered" evidence="11">
    <location>
        <begin position="472"/>
        <end position="495"/>
    </location>
</feature>
<evidence type="ECO:0000256" key="5">
    <source>
        <dbReference type="ARBA" id="ARBA00022679"/>
    </source>
</evidence>
<dbReference type="AlphaFoldDB" id="F6FV74"/>
<evidence type="ECO:0000256" key="1">
    <source>
        <dbReference type="ARBA" id="ARBA00000085"/>
    </source>
</evidence>
<dbReference type="eggNOG" id="COG3850">
    <property type="taxonomic scope" value="Bacteria"/>
</dbReference>
<feature type="transmembrane region" description="Helical" evidence="12">
    <location>
        <begin position="20"/>
        <end position="40"/>
    </location>
</feature>
<name>F6FV74_ISOV2</name>
<feature type="domain" description="Histidine kinase" evidence="13">
    <location>
        <begin position="268"/>
        <end position="476"/>
    </location>
</feature>
<evidence type="ECO:0000256" key="3">
    <source>
        <dbReference type="ARBA" id="ARBA00012438"/>
    </source>
</evidence>
<evidence type="ECO:0000259" key="14">
    <source>
        <dbReference type="PROSITE" id="PS50885"/>
    </source>
</evidence>
<dbReference type="Proteomes" id="UP000009236">
    <property type="component" value="Chromosome"/>
</dbReference>
<comment type="catalytic activity">
    <reaction evidence="1">
        <text>ATP + protein L-histidine = ADP + protein N-phospho-L-histidine.</text>
        <dbReference type="EC" id="2.7.13.3"/>
    </reaction>
</comment>
<dbReference type="GO" id="GO:0005886">
    <property type="term" value="C:plasma membrane"/>
    <property type="evidence" value="ECO:0007669"/>
    <property type="project" value="UniProtKB-SubCell"/>
</dbReference>
<dbReference type="EC" id="2.7.13.3" evidence="3"/>
<dbReference type="InterPro" id="IPR003594">
    <property type="entry name" value="HATPase_dom"/>
</dbReference>
<sequence>MSERRPGPLTRWSVRTKVVVSVLAMTTLGLLATGLLTHAIQRRVVVEQVDRDLAQEVEEFRRLADLGIDPDTGEPFTGVEQLLRVAIERNVPSDHEMLVTFLAGEPRLYSPASARTLADDAALRQFVAGVPGDAREVVDDWLDTGEGRVHVVVVPVRVEGDPGQTGAYVVAADLGEALEAQRETMRTFTLVAAVVLVLVGIVAWLVMGRVLRPLELLAATARQVGETDLHRRAPVRGDDDVAALARTFNTMLDRLAGAIEGQRQFLDDAGHELRTPLTVLRGHLELIDPDDPRDVVETRDLLLDETARMSRIVEDLVLLAKAERPDFLAPAPVDLGRLTDELLDKASALGDRRWRLDARADAVVLGDVQRLTQAGLQLADNAVKFSAPGTVVAVGSEVSDGVARVWVRDEGPGVPPEDRARIFERFARADGAAGRPGSGLGLAIVRAIAQGHGGDVTATDGADRGLRVTLEWPADGDGGTAVGHDGATDDGQEER</sequence>
<dbReference type="KEGG" id="iva:Isova_2813"/>
<evidence type="ECO:0000256" key="4">
    <source>
        <dbReference type="ARBA" id="ARBA00022553"/>
    </source>
</evidence>
<dbReference type="Gene3D" id="6.10.340.10">
    <property type="match status" value="1"/>
</dbReference>
<dbReference type="SUPFAM" id="SSF158472">
    <property type="entry name" value="HAMP domain-like"/>
    <property type="match status" value="1"/>
</dbReference>
<keyword evidence="4" id="KW-0597">Phosphoprotein</keyword>
<dbReference type="CDD" id="cd00082">
    <property type="entry name" value="HisKA"/>
    <property type="match status" value="1"/>
</dbReference>
<keyword evidence="6 12" id="KW-0812">Transmembrane</keyword>
<evidence type="ECO:0000256" key="7">
    <source>
        <dbReference type="ARBA" id="ARBA00022777"/>
    </source>
</evidence>
<evidence type="ECO:0000256" key="10">
    <source>
        <dbReference type="ARBA" id="ARBA00023136"/>
    </source>
</evidence>
<dbReference type="PRINTS" id="PR00344">
    <property type="entry name" value="BCTRLSENSOR"/>
</dbReference>
<proteinExistence type="predicted"/>
<dbReference type="eggNOG" id="COG2205">
    <property type="taxonomic scope" value="Bacteria"/>
</dbReference>
<dbReference type="STRING" id="743718.Isova_2813"/>
<evidence type="ECO:0000256" key="6">
    <source>
        <dbReference type="ARBA" id="ARBA00022692"/>
    </source>
</evidence>
<dbReference type="InterPro" id="IPR004358">
    <property type="entry name" value="Sig_transdc_His_kin-like_C"/>
</dbReference>
<dbReference type="SMART" id="SM00388">
    <property type="entry name" value="HisKA"/>
    <property type="match status" value="1"/>
</dbReference>
<dbReference type="PANTHER" id="PTHR45436">
    <property type="entry name" value="SENSOR HISTIDINE KINASE YKOH"/>
    <property type="match status" value="1"/>
</dbReference>
<dbReference type="InterPro" id="IPR050428">
    <property type="entry name" value="TCS_sensor_his_kinase"/>
</dbReference>
<accession>F6FV74</accession>
<evidence type="ECO:0000313" key="16">
    <source>
        <dbReference type="Proteomes" id="UP000009236"/>
    </source>
</evidence>
<dbReference type="EMBL" id="CP002810">
    <property type="protein sequence ID" value="AEG45502.1"/>
    <property type="molecule type" value="Genomic_DNA"/>
</dbReference>
<keyword evidence="8 12" id="KW-1133">Transmembrane helix</keyword>
<dbReference type="InterPro" id="IPR005467">
    <property type="entry name" value="His_kinase_dom"/>
</dbReference>
<comment type="subcellular location">
    <subcellularLocation>
        <location evidence="2">Cell membrane</location>
    </subcellularLocation>
</comment>
<evidence type="ECO:0000256" key="9">
    <source>
        <dbReference type="ARBA" id="ARBA00023012"/>
    </source>
</evidence>
<dbReference type="PANTHER" id="PTHR45436:SF5">
    <property type="entry name" value="SENSOR HISTIDINE KINASE TRCS"/>
    <property type="match status" value="1"/>
</dbReference>
<dbReference type="InterPro" id="IPR003660">
    <property type="entry name" value="HAMP_dom"/>
</dbReference>
<organism evidence="16">
    <name type="scientific">Isoptericola variabilis (strain 225)</name>
    <dbReference type="NCBI Taxonomy" id="743718"/>
    <lineage>
        <taxon>Bacteria</taxon>
        <taxon>Bacillati</taxon>
        <taxon>Actinomycetota</taxon>
        <taxon>Actinomycetes</taxon>
        <taxon>Micrococcales</taxon>
        <taxon>Promicromonosporaceae</taxon>
        <taxon>Isoptericola</taxon>
    </lineage>
</organism>